<dbReference type="Proteomes" id="UP000236742">
    <property type="component" value="Unassembled WGS sequence"/>
</dbReference>
<accession>A0A1H5RLV1</accession>
<name>A0A1H5RLV1_9RHOB</name>
<dbReference type="PANTHER" id="PTHR12149">
    <property type="entry name" value="FRUCTOSAMINE 3 KINASE-RELATED PROTEIN"/>
    <property type="match status" value="1"/>
</dbReference>
<dbReference type="Gene3D" id="3.90.1200.10">
    <property type="match status" value="1"/>
</dbReference>
<organism evidence="2 3">
    <name type="scientific">Jhaorihella thermophila</name>
    <dbReference type="NCBI Taxonomy" id="488547"/>
    <lineage>
        <taxon>Bacteria</taxon>
        <taxon>Pseudomonadati</taxon>
        <taxon>Pseudomonadota</taxon>
        <taxon>Alphaproteobacteria</taxon>
        <taxon>Rhodobacterales</taxon>
        <taxon>Paracoccaceae</taxon>
        <taxon>Jhaorihella</taxon>
    </lineage>
</organism>
<dbReference type="PANTHER" id="PTHR12149:SF8">
    <property type="entry name" value="PROTEIN-RIBULOSAMINE 3-KINASE"/>
    <property type="match status" value="1"/>
</dbReference>
<comment type="similarity">
    <text evidence="1">Belongs to the fructosamine kinase family.</text>
</comment>
<proteinExistence type="inferred from homology"/>
<dbReference type="InterPro" id="IPR011009">
    <property type="entry name" value="Kinase-like_dom_sf"/>
</dbReference>
<reference evidence="2 3" key="1">
    <citation type="submission" date="2016-10" db="EMBL/GenBank/DDBJ databases">
        <authorList>
            <person name="de Groot N.N."/>
        </authorList>
    </citation>
    <scope>NUCLEOTIDE SEQUENCE [LARGE SCALE GENOMIC DNA]</scope>
    <source>
        <strain evidence="2 3">DSM 23413</strain>
    </source>
</reference>
<dbReference type="OrthoDB" id="5291879at2"/>
<keyword evidence="2" id="KW-0808">Transferase</keyword>
<dbReference type="AlphaFoldDB" id="A0A1H5RLV1"/>
<evidence type="ECO:0000313" key="2">
    <source>
        <dbReference type="EMBL" id="SEF39312.1"/>
    </source>
</evidence>
<evidence type="ECO:0000313" key="3">
    <source>
        <dbReference type="Proteomes" id="UP000236742"/>
    </source>
</evidence>
<keyword evidence="2" id="KW-0418">Kinase</keyword>
<gene>
    <name evidence="2" type="ORF">SAMN05421751_10120</name>
</gene>
<dbReference type="SUPFAM" id="SSF56112">
    <property type="entry name" value="Protein kinase-like (PK-like)"/>
    <property type="match status" value="1"/>
</dbReference>
<dbReference type="GO" id="GO:0016301">
    <property type="term" value="F:kinase activity"/>
    <property type="evidence" value="ECO:0007669"/>
    <property type="project" value="UniProtKB-KW"/>
</dbReference>
<protein>
    <submittedName>
        <fullName evidence="2">Fructosamine-3-kinase</fullName>
    </submittedName>
</protein>
<dbReference type="RefSeq" id="WP_104006083.1">
    <property type="nucleotide sequence ID" value="NZ_FNVD01000001.1"/>
</dbReference>
<dbReference type="Pfam" id="PF03881">
    <property type="entry name" value="Fructosamin_kin"/>
    <property type="match status" value="1"/>
</dbReference>
<keyword evidence="3" id="KW-1185">Reference proteome</keyword>
<dbReference type="EMBL" id="FNVD01000001">
    <property type="protein sequence ID" value="SEF39312.1"/>
    <property type="molecule type" value="Genomic_DNA"/>
</dbReference>
<dbReference type="Gene3D" id="3.30.200.20">
    <property type="entry name" value="Phosphorylase Kinase, domain 1"/>
    <property type="match status" value="1"/>
</dbReference>
<evidence type="ECO:0000256" key="1">
    <source>
        <dbReference type="ARBA" id="ARBA00009460"/>
    </source>
</evidence>
<dbReference type="InterPro" id="IPR016477">
    <property type="entry name" value="Fructo-/Ketosamine-3-kinase"/>
</dbReference>
<sequence length="271" mass="28412">MAEDLARAGAALLGAELADWRAVAGGDLSTVVRVRLAGGGEAVFKTGPDPRAEADMLRAIAAAGVPAPRVLAASERVLALEALPEDGRGLSAEGWAELGAAVRRLHRATGPGWGWSCDYAFGAVEIPNAPVPDWPAFWAERRLLPSLPALPADLARRLERLAADLGNRLPRDPARSLLHGDLWSGNVLARGGRFTGLIDPACYHGHAEVDLAMLHLFGSPGAAFADGYGPPEPGASARRPIYQLWPALVHVRLFGGGYLGLVARLLDAAGV</sequence>